<dbReference type="PANTHER" id="PTHR11373:SF4">
    <property type="entry name" value="DEOXYNUCLEOSIDE TRIPHOSPHATE TRIPHOSPHOHYDROLASE SAMHD1"/>
    <property type="match status" value="1"/>
</dbReference>
<dbReference type="InterPro" id="IPR003607">
    <property type="entry name" value="HD/PDEase_dom"/>
</dbReference>
<dbReference type="CDD" id="cd00077">
    <property type="entry name" value="HDc"/>
    <property type="match status" value="1"/>
</dbReference>
<dbReference type="InterPro" id="IPR006674">
    <property type="entry name" value="HD_domain"/>
</dbReference>
<reference evidence="2 3" key="1">
    <citation type="submission" date="2021-06" db="EMBL/GenBank/DDBJ databases">
        <title>Bacillus sp. RD4P76, an endophyte from a halophyte.</title>
        <authorList>
            <person name="Sun J.-Q."/>
        </authorList>
    </citation>
    <scope>NUCLEOTIDE SEQUENCE [LARGE SCALE GENOMIC DNA]</scope>
    <source>
        <strain evidence="2 3">CGMCC 1.15917</strain>
    </source>
</reference>
<dbReference type="RefSeq" id="WP_217067305.1">
    <property type="nucleotide sequence ID" value="NZ_JAHQCS010000121.1"/>
</dbReference>
<dbReference type="PANTHER" id="PTHR11373">
    <property type="entry name" value="DEOXYNUCLEOSIDE TRIPHOSPHATE TRIPHOSPHOHYDROLASE"/>
    <property type="match status" value="1"/>
</dbReference>
<dbReference type="EMBL" id="JAHQCS010000121">
    <property type="protein sequence ID" value="MBU9713136.1"/>
    <property type="molecule type" value="Genomic_DNA"/>
</dbReference>
<proteinExistence type="predicted"/>
<feature type="domain" description="HD/PDEase" evidence="1">
    <location>
        <begin position="48"/>
        <end position="313"/>
    </location>
</feature>
<protein>
    <submittedName>
        <fullName evidence="2">HD domain-containing protein</fullName>
    </submittedName>
</protein>
<gene>
    <name evidence="2" type="ORF">KS419_15500</name>
</gene>
<dbReference type="SMART" id="SM00471">
    <property type="entry name" value="HDc"/>
    <property type="match status" value="1"/>
</dbReference>
<keyword evidence="3" id="KW-1185">Reference proteome</keyword>
<evidence type="ECO:0000259" key="1">
    <source>
        <dbReference type="SMART" id="SM00471"/>
    </source>
</evidence>
<dbReference type="Pfam" id="PF01966">
    <property type="entry name" value="HD"/>
    <property type="match status" value="1"/>
</dbReference>
<comment type="caution">
    <text evidence="2">The sequence shown here is derived from an EMBL/GenBank/DDBJ whole genome shotgun (WGS) entry which is preliminary data.</text>
</comment>
<evidence type="ECO:0000313" key="3">
    <source>
        <dbReference type="Proteomes" id="UP000784880"/>
    </source>
</evidence>
<accession>A0ABS6JHN1</accession>
<sequence length="319" mass="36537">MNIPLLLQEPLYPNVVPEKWEINLFQTKAVRRLKHLAHYGAGSLITSVTHSRFEHTIGVWKLASRFFPEDKLIRAAAILHDIGHLPFSHAVEKTLGYNHHKLTEEYIKAECITSILEDAGLDYKVIMEYLNKETALTGKDKVIGLDHLDSFFRDTYMSGKGKYRPKDIINRLCCAEEGIQTDEKTGKYLMELILSDHELFLSPLLLAADRLLAEAVTKHWEKTKENRDEIPLMTDNELIIKLMNSPSEETKELMEMILYQPNNIVVEHCGSVDSGIPVSVRKIYDKSPLVYGKPFLDSDTMAGIKNRLLSLKQDYEIRI</sequence>
<organism evidence="2 3">
    <name type="scientific">Evansella tamaricis</name>
    <dbReference type="NCBI Taxonomy" id="2069301"/>
    <lineage>
        <taxon>Bacteria</taxon>
        <taxon>Bacillati</taxon>
        <taxon>Bacillota</taxon>
        <taxon>Bacilli</taxon>
        <taxon>Bacillales</taxon>
        <taxon>Bacillaceae</taxon>
        <taxon>Evansella</taxon>
    </lineage>
</organism>
<dbReference type="Proteomes" id="UP000784880">
    <property type="component" value="Unassembled WGS sequence"/>
</dbReference>
<dbReference type="InterPro" id="IPR050135">
    <property type="entry name" value="dGTPase-like"/>
</dbReference>
<evidence type="ECO:0000313" key="2">
    <source>
        <dbReference type="EMBL" id="MBU9713136.1"/>
    </source>
</evidence>
<name>A0ABS6JHN1_9BACI</name>